<evidence type="ECO:0000313" key="1">
    <source>
        <dbReference type="EMBL" id="MUU77285.1"/>
    </source>
</evidence>
<dbReference type="RefSeq" id="WP_157361758.1">
    <property type="nucleotide sequence ID" value="NZ_WOWS01000001.1"/>
</dbReference>
<evidence type="ECO:0000313" key="2">
    <source>
        <dbReference type="Proteomes" id="UP000478208"/>
    </source>
</evidence>
<comment type="caution">
    <text evidence="1">The sequence shown here is derived from an EMBL/GenBank/DDBJ whole genome shotgun (WGS) entry which is preliminary data.</text>
</comment>
<reference evidence="1 2" key="1">
    <citation type="submission" date="2019-12" db="EMBL/GenBank/DDBJ databases">
        <authorList>
            <person name="Li J."/>
        </authorList>
    </citation>
    <scope>NUCLEOTIDE SEQUENCE [LARGE SCALE GENOMIC DNA]</scope>
    <source>
        <strain evidence="1 2">HL2-2</strain>
    </source>
</reference>
<dbReference type="Proteomes" id="UP000478208">
    <property type="component" value="Unassembled WGS sequence"/>
</dbReference>
<proteinExistence type="predicted"/>
<accession>A0A6L6U540</accession>
<name>A0A6L6U540_9FLAO</name>
<sequence>MNIFKTIDKVLAGFGNIKAMERNHVDTFTEDLIQNIKGTKLAESKLGQLFGSFQNLAGYEFLNVSILSTTNIKTLKGCELVFETDKRSILIPSDTKEIESDFSNVSNIWLTKVSFILNESEKNMIVNGSFKSVTLNFKKRSLKMFKV</sequence>
<dbReference type="AlphaFoldDB" id="A0A6L6U540"/>
<gene>
    <name evidence="1" type="ORF">GN138_02410</name>
</gene>
<dbReference type="EMBL" id="WOWS01000001">
    <property type="protein sequence ID" value="MUU77285.1"/>
    <property type="molecule type" value="Genomic_DNA"/>
</dbReference>
<keyword evidence="2" id="KW-1185">Reference proteome</keyword>
<organism evidence="1 2">
    <name type="scientific">Winogradskyella endarachnes</name>
    <dbReference type="NCBI Taxonomy" id="2681965"/>
    <lineage>
        <taxon>Bacteria</taxon>
        <taxon>Pseudomonadati</taxon>
        <taxon>Bacteroidota</taxon>
        <taxon>Flavobacteriia</taxon>
        <taxon>Flavobacteriales</taxon>
        <taxon>Flavobacteriaceae</taxon>
        <taxon>Winogradskyella</taxon>
    </lineage>
</organism>
<protein>
    <submittedName>
        <fullName evidence="1">Uncharacterized protein</fullName>
    </submittedName>
</protein>